<keyword evidence="2" id="KW-0418">Kinase</keyword>
<keyword evidence="2" id="KW-0808">Transferase</keyword>
<dbReference type="PROSITE" id="PS50011">
    <property type="entry name" value="PROTEIN_KINASE_DOM"/>
    <property type="match status" value="1"/>
</dbReference>
<feature type="domain" description="Protein kinase" evidence="1">
    <location>
        <begin position="6"/>
        <end position="258"/>
    </location>
</feature>
<dbReference type="Gene3D" id="1.10.510.10">
    <property type="entry name" value="Transferase(Phosphotransferase) domain 1"/>
    <property type="match status" value="1"/>
</dbReference>
<dbReference type="InterPro" id="IPR011009">
    <property type="entry name" value="Kinase-like_dom_sf"/>
</dbReference>
<organism evidence="2">
    <name type="scientific">Pithovirus LCPAC403</name>
    <dbReference type="NCBI Taxonomy" id="2506596"/>
    <lineage>
        <taxon>Viruses</taxon>
        <taxon>Pithoviruses</taxon>
    </lineage>
</organism>
<dbReference type="GO" id="GO:0005524">
    <property type="term" value="F:ATP binding"/>
    <property type="evidence" value="ECO:0007669"/>
    <property type="project" value="InterPro"/>
</dbReference>
<dbReference type="Pfam" id="PF00069">
    <property type="entry name" value="Pkinase"/>
    <property type="match status" value="1"/>
</dbReference>
<name>A0A481ZDW5_9VIRU</name>
<accession>A0A481ZDW5</accession>
<proteinExistence type="predicted"/>
<protein>
    <submittedName>
        <fullName evidence="2">Putative serine/threonine protein kinase</fullName>
    </submittedName>
</protein>
<evidence type="ECO:0000313" key="2">
    <source>
        <dbReference type="EMBL" id="QBK93229.1"/>
    </source>
</evidence>
<dbReference type="PANTHER" id="PTHR44167:SF24">
    <property type="entry name" value="SERINE_THREONINE-PROTEIN KINASE CHK2"/>
    <property type="match status" value="1"/>
</dbReference>
<reference evidence="2" key="1">
    <citation type="journal article" date="2019" name="MBio">
        <title>Virus Genomes from Deep Sea Sediments Expand the Ocean Megavirome and Support Independent Origins of Viral Gigantism.</title>
        <authorList>
            <person name="Backstrom D."/>
            <person name="Yutin N."/>
            <person name="Jorgensen S.L."/>
            <person name="Dharamshi J."/>
            <person name="Homa F."/>
            <person name="Zaremba-Niedwiedzka K."/>
            <person name="Spang A."/>
            <person name="Wolf Y.I."/>
            <person name="Koonin E.V."/>
            <person name="Ettema T.J."/>
        </authorList>
    </citation>
    <scope>NUCLEOTIDE SEQUENCE</scope>
</reference>
<dbReference type="GO" id="GO:0004674">
    <property type="term" value="F:protein serine/threonine kinase activity"/>
    <property type="evidence" value="ECO:0007669"/>
    <property type="project" value="UniProtKB-KW"/>
</dbReference>
<dbReference type="CDD" id="cd00180">
    <property type="entry name" value="PKc"/>
    <property type="match status" value="1"/>
</dbReference>
<sequence>MDDSYEKIDKITDEGRYAVLLKVEGESSGQKYAVKKFKESYVHCPYILELECLSLLCPYIVQAQSMVNVNGTVGVLLNLAEGDGIWLALQNILWKDLRVMFKQAILAVDYLHRCSILHLDIKPANFLAYKLEDQTLILKLIDFSLSVKAEKRGDSLYKDFDIDRTPDGYRCPEFSNDKYTDKHDIWSLGMSLLYMTIDFAKYLKNFGHYLSEENARTKKDYLLDQCEDDEFTDLIKHMIDENPDKRYSMKDIFDHNFMKGEIRINVMCEHSSSHDQEFTKWCSKKKIDTNRSKLAGIILNNNMELFDGLFSLKYDETLKKMIKWAVTLSLSGELINNYKDDSGSIVTLFLKNDRDVFFDTVLKVKSKFIYRKYSSVFSGEESGLIFLKD</sequence>
<dbReference type="PANTHER" id="PTHR44167">
    <property type="entry name" value="OVARIAN-SPECIFIC SERINE/THREONINE-PROTEIN KINASE LOK-RELATED"/>
    <property type="match status" value="1"/>
</dbReference>
<dbReference type="EMBL" id="MK500591">
    <property type="protein sequence ID" value="QBK93229.1"/>
    <property type="molecule type" value="Genomic_DNA"/>
</dbReference>
<evidence type="ECO:0000259" key="1">
    <source>
        <dbReference type="PROSITE" id="PS50011"/>
    </source>
</evidence>
<dbReference type="SUPFAM" id="SSF56112">
    <property type="entry name" value="Protein kinase-like (PK-like)"/>
    <property type="match status" value="1"/>
</dbReference>
<keyword evidence="2" id="KW-0723">Serine/threonine-protein kinase</keyword>
<dbReference type="InterPro" id="IPR000719">
    <property type="entry name" value="Prot_kinase_dom"/>
</dbReference>
<dbReference type="SMART" id="SM00220">
    <property type="entry name" value="S_TKc"/>
    <property type="match status" value="1"/>
</dbReference>
<gene>
    <name evidence="2" type="ORF">LCPAC403_03630</name>
</gene>